<reference evidence="2 3" key="1">
    <citation type="submission" date="2018-01" db="EMBL/GenBank/DDBJ databases">
        <authorList>
            <person name="Fu G.-Y."/>
        </authorList>
    </citation>
    <scope>NUCLEOTIDE SEQUENCE [LARGE SCALE GENOMIC DNA]</scope>
    <source>
        <strain evidence="2 3">SY39</strain>
    </source>
</reference>
<dbReference type="PROSITE" id="PS51257">
    <property type="entry name" value="PROKAR_LIPOPROTEIN"/>
    <property type="match status" value="1"/>
</dbReference>
<feature type="chain" id="PRO_5014402309" description="DUF4398 domain-containing protein" evidence="1">
    <location>
        <begin position="23"/>
        <end position="134"/>
    </location>
</feature>
<sequence length="134" mass="13360">MKLARLTLPALAIVLASGCASVADVEALKMDVEELRTATAANAKSASAANDKAAAAAKEASRASQTALNADQLSKAAIGNAEAAEKAAAAAAAAAKEAEVISYDAQSVSYKLRSDLVDRSVIPGETEKAAGGSQ</sequence>
<dbReference type="AlphaFoldDB" id="A0A2I6S4H2"/>
<evidence type="ECO:0000256" key="1">
    <source>
        <dbReference type="SAM" id="SignalP"/>
    </source>
</evidence>
<feature type="signal peptide" evidence="1">
    <location>
        <begin position="1"/>
        <end position="22"/>
    </location>
</feature>
<keyword evidence="3" id="KW-1185">Reference proteome</keyword>
<dbReference type="KEGG" id="atw:C0099_03910"/>
<dbReference type="RefSeq" id="WP_102246232.1">
    <property type="nucleotide sequence ID" value="NZ_CP025682.1"/>
</dbReference>
<gene>
    <name evidence="2" type="ORF">C0099_03910</name>
</gene>
<evidence type="ECO:0008006" key="4">
    <source>
        <dbReference type="Google" id="ProtNLM"/>
    </source>
</evidence>
<proteinExistence type="predicted"/>
<organism evidence="2 3">
    <name type="scientific">Pseudazoarcus pumilus</name>
    <dbReference type="NCBI Taxonomy" id="2067960"/>
    <lineage>
        <taxon>Bacteria</taxon>
        <taxon>Pseudomonadati</taxon>
        <taxon>Pseudomonadota</taxon>
        <taxon>Betaproteobacteria</taxon>
        <taxon>Rhodocyclales</taxon>
        <taxon>Zoogloeaceae</taxon>
        <taxon>Pseudazoarcus</taxon>
    </lineage>
</organism>
<dbReference type="Proteomes" id="UP000242205">
    <property type="component" value="Chromosome"/>
</dbReference>
<protein>
    <recommendedName>
        <fullName evidence="4">DUF4398 domain-containing protein</fullName>
    </recommendedName>
</protein>
<evidence type="ECO:0000313" key="3">
    <source>
        <dbReference type="Proteomes" id="UP000242205"/>
    </source>
</evidence>
<evidence type="ECO:0000313" key="2">
    <source>
        <dbReference type="EMBL" id="AUN94160.1"/>
    </source>
</evidence>
<dbReference type="EMBL" id="CP025682">
    <property type="protein sequence ID" value="AUN94160.1"/>
    <property type="molecule type" value="Genomic_DNA"/>
</dbReference>
<name>A0A2I6S4H2_9RHOO</name>
<accession>A0A2I6S4H2</accession>
<keyword evidence="1" id="KW-0732">Signal</keyword>